<dbReference type="EMBL" id="BARU01010613">
    <property type="protein sequence ID" value="GAH35068.1"/>
    <property type="molecule type" value="Genomic_DNA"/>
</dbReference>
<proteinExistence type="predicted"/>
<dbReference type="AlphaFoldDB" id="X1GQ00"/>
<accession>X1GQ00</accession>
<reference evidence="1" key="1">
    <citation type="journal article" date="2014" name="Front. Microbiol.">
        <title>High frequency of phylogenetically diverse reductive dehalogenase-homologous genes in deep subseafloor sedimentary metagenomes.</title>
        <authorList>
            <person name="Kawai M."/>
            <person name="Futagami T."/>
            <person name="Toyoda A."/>
            <person name="Takaki Y."/>
            <person name="Nishi S."/>
            <person name="Hori S."/>
            <person name="Arai W."/>
            <person name="Tsubouchi T."/>
            <person name="Morono Y."/>
            <person name="Uchiyama I."/>
            <person name="Ito T."/>
            <person name="Fujiyama A."/>
            <person name="Inagaki F."/>
            <person name="Takami H."/>
        </authorList>
    </citation>
    <scope>NUCLEOTIDE SEQUENCE</scope>
    <source>
        <strain evidence="1">Expedition CK06-06</strain>
    </source>
</reference>
<protein>
    <submittedName>
        <fullName evidence="1">Uncharacterized protein</fullName>
    </submittedName>
</protein>
<feature type="non-terminal residue" evidence="1">
    <location>
        <position position="96"/>
    </location>
</feature>
<evidence type="ECO:0000313" key="1">
    <source>
        <dbReference type="EMBL" id="GAH35068.1"/>
    </source>
</evidence>
<name>X1GQ00_9ZZZZ</name>
<gene>
    <name evidence="1" type="ORF">S03H2_20187</name>
</gene>
<sequence>MSDLDIDLAIEHATDDIDVELLDAAHAPEEKPSLTKTELLEKILKSFIDYRIKKQLPDYATFKIHLQVLTHKILKGTFDTVRGFSSDPEWSKYYGR</sequence>
<organism evidence="1">
    <name type="scientific">marine sediment metagenome</name>
    <dbReference type="NCBI Taxonomy" id="412755"/>
    <lineage>
        <taxon>unclassified sequences</taxon>
        <taxon>metagenomes</taxon>
        <taxon>ecological metagenomes</taxon>
    </lineage>
</organism>
<comment type="caution">
    <text evidence="1">The sequence shown here is derived from an EMBL/GenBank/DDBJ whole genome shotgun (WGS) entry which is preliminary data.</text>
</comment>